<dbReference type="OrthoDB" id="3534729at2"/>
<dbReference type="Proteomes" id="UP000468735">
    <property type="component" value="Unassembled WGS sequence"/>
</dbReference>
<accession>A0A6H9YFK8</accession>
<reference evidence="1 2" key="1">
    <citation type="submission" date="2019-09" db="EMBL/GenBank/DDBJ databases">
        <title>Actinomadura physcomitrii sp. nov., a novel actinomycete isolated from moss [Physcomitrium sphaericum (Ludw) Fuernr].</title>
        <authorList>
            <person name="Zhuang X."/>
            <person name="Liu C."/>
        </authorList>
    </citation>
    <scope>NUCLEOTIDE SEQUENCE [LARGE SCALE GENOMIC DNA]</scope>
    <source>
        <strain evidence="1 2">HMC1</strain>
    </source>
</reference>
<dbReference type="RefSeq" id="WP_151569895.1">
    <property type="nucleotide sequence ID" value="NZ_WBMT01000030.1"/>
</dbReference>
<keyword evidence="2" id="KW-1185">Reference proteome</keyword>
<dbReference type="AlphaFoldDB" id="A0A6H9YFK8"/>
<sequence>MIKLETEIPDKASPWRKTWQLPADISAESLPDIDLHYTYFASPISMKIDKRDVIGPNTYAALVDFMLVFAHATRRLNADQDAGISFTENAYRIALKKLGDDVTVEAPHRDITMAVPKRALLEEFQRFVLAAHSLVLREVPDLARHQLIAAMTDGLAPDQAP</sequence>
<comment type="caution">
    <text evidence="1">The sequence shown here is derived from an EMBL/GenBank/DDBJ whole genome shotgun (WGS) entry which is preliminary data.</text>
</comment>
<evidence type="ECO:0000313" key="1">
    <source>
        <dbReference type="EMBL" id="KAB2340429.1"/>
    </source>
</evidence>
<gene>
    <name evidence="1" type="ORF">F8566_45435</name>
</gene>
<proteinExistence type="predicted"/>
<protein>
    <submittedName>
        <fullName evidence="1">Uncharacterized protein</fullName>
    </submittedName>
</protein>
<evidence type="ECO:0000313" key="2">
    <source>
        <dbReference type="Proteomes" id="UP000468735"/>
    </source>
</evidence>
<organism evidence="1 2">
    <name type="scientific">Actinomadura rudentiformis</name>
    <dbReference type="NCBI Taxonomy" id="359158"/>
    <lineage>
        <taxon>Bacteria</taxon>
        <taxon>Bacillati</taxon>
        <taxon>Actinomycetota</taxon>
        <taxon>Actinomycetes</taxon>
        <taxon>Streptosporangiales</taxon>
        <taxon>Thermomonosporaceae</taxon>
        <taxon>Actinomadura</taxon>
    </lineage>
</organism>
<dbReference type="EMBL" id="WBMT01000030">
    <property type="protein sequence ID" value="KAB2340429.1"/>
    <property type="molecule type" value="Genomic_DNA"/>
</dbReference>
<name>A0A6H9YFK8_9ACTN</name>